<evidence type="ECO:0008006" key="4">
    <source>
        <dbReference type="Google" id="ProtNLM"/>
    </source>
</evidence>
<dbReference type="OrthoDB" id="3364588at2759"/>
<feature type="transmembrane region" description="Helical" evidence="1">
    <location>
        <begin position="119"/>
        <end position="144"/>
    </location>
</feature>
<evidence type="ECO:0000313" key="2">
    <source>
        <dbReference type="EMBL" id="KIM22462.1"/>
    </source>
</evidence>
<evidence type="ECO:0000313" key="3">
    <source>
        <dbReference type="Proteomes" id="UP000054097"/>
    </source>
</evidence>
<name>A0A0C2WYR4_SERVB</name>
<evidence type="ECO:0000256" key="1">
    <source>
        <dbReference type="SAM" id="Phobius"/>
    </source>
</evidence>
<dbReference type="EMBL" id="KN824355">
    <property type="protein sequence ID" value="KIM22462.1"/>
    <property type="molecule type" value="Genomic_DNA"/>
</dbReference>
<dbReference type="HOGENOM" id="CLU_144984_0_0_1"/>
<sequence>MSTSTSTSTSLIKSGVALQLFGLVWGLSIPSVPFPRLALSAHLHSMLNGALLTVVGLVLRQPDLISLSQLQAFIVTWGLNSTWISIASECANAYWGTKDTLPIAATAAKAVGGLSWQEFVVFVAHLPTAFMIPAFGVIAWELYFGKKTVKQN</sequence>
<keyword evidence="3" id="KW-1185">Reference proteome</keyword>
<reference evidence="2 3" key="1">
    <citation type="submission" date="2014-04" db="EMBL/GenBank/DDBJ databases">
        <authorList>
            <consortium name="DOE Joint Genome Institute"/>
            <person name="Kuo A."/>
            <person name="Zuccaro A."/>
            <person name="Kohler A."/>
            <person name="Nagy L.G."/>
            <person name="Floudas D."/>
            <person name="Copeland A."/>
            <person name="Barry K.W."/>
            <person name="Cichocki N."/>
            <person name="Veneault-Fourrey C."/>
            <person name="LaButti K."/>
            <person name="Lindquist E.A."/>
            <person name="Lipzen A."/>
            <person name="Lundell T."/>
            <person name="Morin E."/>
            <person name="Murat C."/>
            <person name="Sun H."/>
            <person name="Tunlid A."/>
            <person name="Henrissat B."/>
            <person name="Grigoriev I.V."/>
            <person name="Hibbett D.S."/>
            <person name="Martin F."/>
            <person name="Nordberg H.P."/>
            <person name="Cantor M.N."/>
            <person name="Hua S.X."/>
        </authorList>
    </citation>
    <scope>NUCLEOTIDE SEQUENCE [LARGE SCALE GENOMIC DNA]</scope>
    <source>
        <strain evidence="2 3">MAFF 305830</strain>
    </source>
</reference>
<dbReference type="AlphaFoldDB" id="A0A0C2WYR4"/>
<accession>A0A0C2WYR4</accession>
<organism evidence="2 3">
    <name type="scientific">Serendipita vermifera MAFF 305830</name>
    <dbReference type="NCBI Taxonomy" id="933852"/>
    <lineage>
        <taxon>Eukaryota</taxon>
        <taxon>Fungi</taxon>
        <taxon>Dikarya</taxon>
        <taxon>Basidiomycota</taxon>
        <taxon>Agaricomycotina</taxon>
        <taxon>Agaricomycetes</taxon>
        <taxon>Sebacinales</taxon>
        <taxon>Serendipitaceae</taxon>
        <taxon>Serendipita</taxon>
    </lineage>
</organism>
<keyword evidence="1" id="KW-1133">Transmembrane helix</keyword>
<feature type="transmembrane region" description="Helical" evidence="1">
    <location>
        <begin position="41"/>
        <end position="60"/>
    </location>
</feature>
<keyword evidence="1" id="KW-0472">Membrane</keyword>
<proteinExistence type="predicted"/>
<dbReference type="Proteomes" id="UP000054097">
    <property type="component" value="Unassembled WGS sequence"/>
</dbReference>
<feature type="transmembrane region" description="Helical" evidence="1">
    <location>
        <begin position="12"/>
        <end position="29"/>
    </location>
</feature>
<reference evidence="3" key="2">
    <citation type="submission" date="2015-01" db="EMBL/GenBank/DDBJ databases">
        <title>Evolutionary Origins and Diversification of the Mycorrhizal Mutualists.</title>
        <authorList>
            <consortium name="DOE Joint Genome Institute"/>
            <consortium name="Mycorrhizal Genomics Consortium"/>
            <person name="Kohler A."/>
            <person name="Kuo A."/>
            <person name="Nagy L.G."/>
            <person name="Floudas D."/>
            <person name="Copeland A."/>
            <person name="Barry K.W."/>
            <person name="Cichocki N."/>
            <person name="Veneault-Fourrey C."/>
            <person name="LaButti K."/>
            <person name="Lindquist E.A."/>
            <person name="Lipzen A."/>
            <person name="Lundell T."/>
            <person name="Morin E."/>
            <person name="Murat C."/>
            <person name="Riley R."/>
            <person name="Ohm R."/>
            <person name="Sun H."/>
            <person name="Tunlid A."/>
            <person name="Henrissat B."/>
            <person name="Grigoriev I.V."/>
            <person name="Hibbett D.S."/>
            <person name="Martin F."/>
        </authorList>
    </citation>
    <scope>NUCLEOTIDE SEQUENCE [LARGE SCALE GENOMIC DNA]</scope>
    <source>
        <strain evidence="3">MAFF 305830</strain>
    </source>
</reference>
<protein>
    <recommendedName>
        <fullName evidence="4">EXPERA domain-containing protein</fullName>
    </recommendedName>
</protein>
<gene>
    <name evidence="2" type="ORF">M408DRAFT_322953</name>
</gene>
<keyword evidence="1" id="KW-0812">Transmembrane</keyword>